<keyword evidence="6 7" id="KW-0472">Membrane</keyword>
<dbReference type="EMBL" id="JH668370">
    <property type="protein sequence ID" value="KAG6449209.1"/>
    <property type="molecule type" value="Genomic_DNA"/>
</dbReference>
<dbReference type="AlphaFoldDB" id="A0A922CKJ5"/>
<comment type="caution">
    <text evidence="9">The sequence shown here is derived from an EMBL/GenBank/DDBJ whole genome shotgun (WGS) entry which is preliminary data.</text>
</comment>
<proteinExistence type="predicted"/>
<evidence type="ECO:0000256" key="6">
    <source>
        <dbReference type="ARBA" id="ARBA00023136"/>
    </source>
</evidence>
<feature type="transmembrane region" description="Helical" evidence="7">
    <location>
        <begin position="258"/>
        <end position="277"/>
    </location>
</feature>
<organism evidence="9 10">
    <name type="scientific">Manduca sexta</name>
    <name type="common">Tobacco hawkmoth</name>
    <name type="synonym">Tobacco hornworm</name>
    <dbReference type="NCBI Taxonomy" id="7130"/>
    <lineage>
        <taxon>Eukaryota</taxon>
        <taxon>Metazoa</taxon>
        <taxon>Ecdysozoa</taxon>
        <taxon>Arthropoda</taxon>
        <taxon>Hexapoda</taxon>
        <taxon>Insecta</taxon>
        <taxon>Pterygota</taxon>
        <taxon>Neoptera</taxon>
        <taxon>Endopterygota</taxon>
        <taxon>Lepidoptera</taxon>
        <taxon>Glossata</taxon>
        <taxon>Ditrysia</taxon>
        <taxon>Bombycoidea</taxon>
        <taxon>Sphingidae</taxon>
        <taxon>Sphinginae</taxon>
        <taxon>Sphingini</taxon>
        <taxon>Manduca</taxon>
    </lineage>
</organism>
<accession>A0A922CKJ5</accession>
<dbReference type="PROSITE" id="PS50850">
    <property type="entry name" value="MFS"/>
    <property type="match status" value="1"/>
</dbReference>
<dbReference type="SUPFAM" id="SSF103473">
    <property type="entry name" value="MFS general substrate transporter"/>
    <property type="match status" value="1"/>
</dbReference>
<evidence type="ECO:0000256" key="1">
    <source>
        <dbReference type="ARBA" id="ARBA00004141"/>
    </source>
</evidence>
<reference evidence="9" key="1">
    <citation type="journal article" date="2016" name="Insect Biochem. Mol. Biol.">
        <title>Multifaceted biological insights from a draft genome sequence of the tobacco hornworm moth, Manduca sexta.</title>
        <authorList>
            <person name="Kanost M.R."/>
            <person name="Arrese E.L."/>
            <person name="Cao X."/>
            <person name="Chen Y.R."/>
            <person name="Chellapilla S."/>
            <person name="Goldsmith M.R."/>
            <person name="Grosse-Wilde E."/>
            <person name="Heckel D.G."/>
            <person name="Herndon N."/>
            <person name="Jiang H."/>
            <person name="Papanicolaou A."/>
            <person name="Qu J."/>
            <person name="Soulages J.L."/>
            <person name="Vogel H."/>
            <person name="Walters J."/>
            <person name="Waterhouse R.M."/>
            <person name="Ahn S.J."/>
            <person name="Almeida F.C."/>
            <person name="An C."/>
            <person name="Aqrawi P."/>
            <person name="Bretschneider A."/>
            <person name="Bryant W.B."/>
            <person name="Bucks S."/>
            <person name="Chao H."/>
            <person name="Chevignon G."/>
            <person name="Christen J.M."/>
            <person name="Clarke D.F."/>
            <person name="Dittmer N.T."/>
            <person name="Ferguson L.C.F."/>
            <person name="Garavelou S."/>
            <person name="Gordon K.H.J."/>
            <person name="Gunaratna R.T."/>
            <person name="Han Y."/>
            <person name="Hauser F."/>
            <person name="He Y."/>
            <person name="Heidel-Fischer H."/>
            <person name="Hirsh A."/>
            <person name="Hu Y."/>
            <person name="Jiang H."/>
            <person name="Kalra D."/>
            <person name="Klinner C."/>
            <person name="Konig C."/>
            <person name="Kovar C."/>
            <person name="Kroll A.R."/>
            <person name="Kuwar S.S."/>
            <person name="Lee S.L."/>
            <person name="Lehman R."/>
            <person name="Li K."/>
            <person name="Li Z."/>
            <person name="Liang H."/>
            <person name="Lovelace S."/>
            <person name="Lu Z."/>
            <person name="Mansfield J.H."/>
            <person name="McCulloch K.J."/>
            <person name="Mathew T."/>
            <person name="Morton B."/>
            <person name="Muzny D.M."/>
            <person name="Neunemann D."/>
            <person name="Ongeri F."/>
            <person name="Pauchet Y."/>
            <person name="Pu L.L."/>
            <person name="Pyrousis I."/>
            <person name="Rao X.J."/>
            <person name="Redding A."/>
            <person name="Roesel C."/>
            <person name="Sanchez-Gracia A."/>
            <person name="Schaack S."/>
            <person name="Shukla A."/>
            <person name="Tetreau G."/>
            <person name="Wang Y."/>
            <person name="Xiong G.H."/>
            <person name="Traut W."/>
            <person name="Walsh T.K."/>
            <person name="Worley K.C."/>
            <person name="Wu D."/>
            <person name="Wu W."/>
            <person name="Wu Y.Q."/>
            <person name="Zhang X."/>
            <person name="Zou Z."/>
            <person name="Zucker H."/>
            <person name="Briscoe A.D."/>
            <person name="Burmester T."/>
            <person name="Clem R.J."/>
            <person name="Feyereisen R."/>
            <person name="Grimmelikhuijzen C.J.P."/>
            <person name="Hamodrakas S.J."/>
            <person name="Hansson B.S."/>
            <person name="Huguet E."/>
            <person name="Jermiin L.S."/>
            <person name="Lan Q."/>
            <person name="Lehman H.K."/>
            <person name="Lorenzen M."/>
            <person name="Merzendorfer H."/>
            <person name="Michalopoulos I."/>
            <person name="Morton D.B."/>
            <person name="Muthukrishnan S."/>
            <person name="Oakeshott J.G."/>
            <person name="Palmer W."/>
            <person name="Park Y."/>
            <person name="Passarelli A.L."/>
            <person name="Rozas J."/>
            <person name="Schwartz L.M."/>
            <person name="Smith W."/>
            <person name="Southgate A."/>
            <person name="Vilcinskas A."/>
            <person name="Vogt R."/>
            <person name="Wang P."/>
            <person name="Werren J."/>
            <person name="Yu X.Q."/>
            <person name="Zhou J.J."/>
            <person name="Brown S.J."/>
            <person name="Scherer S.E."/>
            <person name="Richards S."/>
            <person name="Blissard G.W."/>
        </authorList>
    </citation>
    <scope>NUCLEOTIDE SEQUENCE</scope>
</reference>
<evidence type="ECO:0000256" key="4">
    <source>
        <dbReference type="ARBA" id="ARBA00022847"/>
    </source>
</evidence>
<reference evidence="9" key="2">
    <citation type="submission" date="2020-12" db="EMBL/GenBank/DDBJ databases">
        <authorList>
            <person name="Kanost M."/>
        </authorList>
    </citation>
    <scope>NUCLEOTIDE SEQUENCE</scope>
</reference>
<dbReference type="InterPro" id="IPR036259">
    <property type="entry name" value="MFS_trans_sf"/>
</dbReference>
<evidence type="ECO:0000256" key="5">
    <source>
        <dbReference type="ARBA" id="ARBA00022989"/>
    </source>
</evidence>
<feature type="transmembrane region" description="Helical" evidence="7">
    <location>
        <begin position="359"/>
        <end position="379"/>
    </location>
</feature>
<evidence type="ECO:0000256" key="2">
    <source>
        <dbReference type="ARBA" id="ARBA00022448"/>
    </source>
</evidence>
<keyword evidence="10" id="KW-1185">Reference proteome</keyword>
<comment type="subcellular location">
    <subcellularLocation>
        <location evidence="1">Membrane</location>
        <topology evidence="1">Multi-pass membrane protein</topology>
    </subcellularLocation>
</comment>
<keyword evidence="4" id="KW-0769">Symport</keyword>
<dbReference type="GO" id="GO:0016020">
    <property type="term" value="C:membrane"/>
    <property type="evidence" value="ECO:0007669"/>
    <property type="project" value="UniProtKB-SubCell"/>
</dbReference>
<evidence type="ECO:0000313" key="9">
    <source>
        <dbReference type="EMBL" id="KAG6449209.1"/>
    </source>
</evidence>
<dbReference type="GO" id="GO:0015293">
    <property type="term" value="F:symporter activity"/>
    <property type="evidence" value="ECO:0007669"/>
    <property type="project" value="UniProtKB-KW"/>
</dbReference>
<keyword evidence="5 7" id="KW-1133">Transmembrane helix</keyword>
<evidence type="ECO:0000313" key="10">
    <source>
        <dbReference type="Proteomes" id="UP000791440"/>
    </source>
</evidence>
<feature type="transmembrane region" description="Helical" evidence="7">
    <location>
        <begin position="452"/>
        <end position="473"/>
    </location>
</feature>
<feature type="transmembrane region" description="Helical" evidence="7">
    <location>
        <begin position="227"/>
        <end position="246"/>
    </location>
</feature>
<evidence type="ECO:0000256" key="3">
    <source>
        <dbReference type="ARBA" id="ARBA00022692"/>
    </source>
</evidence>
<dbReference type="FunFam" id="1.20.1250.20:FF:000003">
    <property type="entry name" value="Solute carrier family 17 member 3"/>
    <property type="match status" value="1"/>
</dbReference>
<evidence type="ECO:0000259" key="8">
    <source>
        <dbReference type="PROSITE" id="PS50850"/>
    </source>
</evidence>
<dbReference type="Gene3D" id="1.20.1250.20">
    <property type="entry name" value="MFS general substrate transporter like domains"/>
    <property type="match status" value="2"/>
</dbReference>
<dbReference type="Pfam" id="PF07690">
    <property type="entry name" value="MFS_1"/>
    <property type="match status" value="1"/>
</dbReference>
<feature type="transmembrane region" description="Helical" evidence="7">
    <location>
        <begin position="318"/>
        <end position="339"/>
    </location>
</feature>
<feature type="domain" description="Major facilitator superfamily (MFS) profile" evidence="8">
    <location>
        <begin position="69"/>
        <end position="509"/>
    </location>
</feature>
<dbReference type="Proteomes" id="UP000791440">
    <property type="component" value="Unassembled WGS sequence"/>
</dbReference>
<dbReference type="InterPro" id="IPR011701">
    <property type="entry name" value="MFS"/>
</dbReference>
<dbReference type="GO" id="GO:0006820">
    <property type="term" value="P:monoatomic anion transport"/>
    <property type="evidence" value="ECO:0007669"/>
    <property type="project" value="TreeGrafter"/>
</dbReference>
<feature type="transmembrane region" description="Helical" evidence="7">
    <location>
        <begin position="400"/>
        <end position="432"/>
    </location>
</feature>
<dbReference type="InterPro" id="IPR050382">
    <property type="entry name" value="MFS_Na/Anion_cotransporter"/>
</dbReference>
<dbReference type="PANTHER" id="PTHR11662:SF280">
    <property type="entry name" value="FI21844P1-RELATED"/>
    <property type="match status" value="1"/>
</dbReference>
<name>A0A922CKJ5_MANSE</name>
<keyword evidence="3 7" id="KW-0812">Transmembrane</keyword>
<feature type="transmembrane region" description="Helical" evidence="7">
    <location>
        <begin position="485"/>
        <end position="505"/>
    </location>
</feature>
<feature type="transmembrane region" description="Helical" evidence="7">
    <location>
        <begin position="166"/>
        <end position="187"/>
    </location>
</feature>
<dbReference type="PANTHER" id="PTHR11662">
    <property type="entry name" value="SOLUTE CARRIER FAMILY 17"/>
    <property type="match status" value="1"/>
</dbReference>
<keyword evidence="2" id="KW-0813">Transport</keyword>
<gene>
    <name evidence="9" type="ORF">O3G_MSEX005911</name>
</gene>
<evidence type="ECO:0000256" key="7">
    <source>
        <dbReference type="SAM" id="Phobius"/>
    </source>
</evidence>
<protein>
    <recommendedName>
        <fullName evidence="8">Major facilitator superfamily (MFS) profile domain-containing protein</fullName>
    </recommendedName>
</protein>
<feature type="transmembrane region" description="Helical" evidence="7">
    <location>
        <begin position="135"/>
        <end position="154"/>
    </location>
</feature>
<dbReference type="InterPro" id="IPR020846">
    <property type="entry name" value="MFS_dom"/>
</dbReference>
<sequence length="534" mass="58953">MEKTANNYSKVPTKELLKDSDAEVPPHYGFGVRHIQLIIFTICLSSNFLARGHLGVSIVAMTHAHEIKEAHIANLSDVVEGLSENFVLGNVTKNINESDVKSIGANYSEIKFDVNDTKEWNVYRTYNWSKPIQEMILGSFFLGYCIMMFPMGMVCQRWGGKLPFQIALFANGIVSFATPWLATWGGWKAVCCCRIIQGLAQAGTYPSVQMLLANWVSKSERATLSSYLYTGTTIGNIIAFQIGGILAESRWGWPSTFWTVGAASFASFALLTVFGAATPKQHKSITEEEKNFILGRFCDGPVKKPRVPWKALLTSRPIWASFATHVGSGVAYVFFFTQVPSYIHYILGINVKSSGLLSSLPYVASFFTSVGFGITSDYCTNRNLISVKNARRINNSISQVGVAISLILASFATNTVVAIACLVVAMSCHMAIHTGWMVNHIDLAPNFTGTIMSVGNTIMNIFVLLIPVFVSHIVTDVRNPHQWRVMFGIVGALAIACNTVFVIFLSTERQPWSCENYDAVNQKECEEKDEKSGK</sequence>